<evidence type="ECO:0000313" key="2">
    <source>
        <dbReference type="EMBL" id="KAJ3078624.1"/>
    </source>
</evidence>
<proteinExistence type="predicted"/>
<accession>A0AAD5SL30</accession>
<keyword evidence="1" id="KW-0812">Transmembrane</keyword>
<keyword evidence="1" id="KW-1133">Transmembrane helix</keyword>
<protein>
    <submittedName>
        <fullName evidence="2">Uncharacterized protein</fullName>
    </submittedName>
</protein>
<sequence length="251" mass="27419">MFFKALRLGLIFGYKRIARLRILKDDFLIGGSLILSAIDAIIAWVFVSEEQYQPRLQLFPDKDTGVWICSSVQDVTVDASIPDLVVSLHRVRDAEGDRKGICFGLPATTSAMYGVHQLGVSVVIWIICVAGPIVLFAPAFQNSTVESSNLGSKIGESSGDSSISTTNKNDGQVKAFMFHTGIRYNRATSLWKSAVIMAMPDIDLLILLSDLTNGTYAFSKTKLKVIEKDSHAAKKKEEECTELLPANASVA</sequence>
<feature type="non-terminal residue" evidence="2">
    <location>
        <position position="251"/>
    </location>
</feature>
<dbReference type="AlphaFoldDB" id="A0AAD5SL30"/>
<evidence type="ECO:0000256" key="1">
    <source>
        <dbReference type="SAM" id="Phobius"/>
    </source>
</evidence>
<gene>
    <name evidence="2" type="ORF">HK100_010653</name>
</gene>
<feature type="transmembrane region" description="Helical" evidence="1">
    <location>
        <begin position="118"/>
        <end position="140"/>
    </location>
</feature>
<keyword evidence="3" id="KW-1185">Reference proteome</keyword>
<evidence type="ECO:0000313" key="3">
    <source>
        <dbReference type="Proteomes" id="UP001211907"/>
    </source>
</evidence>
<feature type="transmembrane region" description="Helical" evidence="1">
    <location>
        <begin position="27"/>
        <end position="47"/>
    </location>
</feature>
<reference evidence="2" key="1">
    <citation type="submission" date="2020-05" db="EMBL/GenBank/DDBJ databases">
        <title>Phylogenomic resolution of chytrid fungi.</title>
        <authorList>
            <person name="Stajich J.E."/>
            <person name="Amses K."/>
            <person name="Simmons R."/>
            <person name="Seto K."/>
            <person name="Myers J."/>
            <person name="Bonds A."/>
            <person name="Quandt C.A."/>
            <person name="Barry K."/>
            <person name="Liu P."/>
            <person name="Grigoriev I."/>
            <person name="Longcore J.E."/>
            <person name="James T.Y."/>
        </authorList>
    </citation>
    <scope>NUCLEOTIDE SEQUENCE</scope>
    <source>
        <strain evidence="2">JEL0513</strain>
    </source>
</reference>
<keyword evidence="1" id="KW-0472">Membrane</keyword>
<dbReference type="Proteomes" id="UP001211907">
    <property type="component" value="Unassembled WGS sequence"/>
</dbReference>
<dbReference type="EMBL" id="JADGJH010005966">
    <property type="protein sequence ID" value="KAJ3078624.1"/>
    <property type="molecule type" value="Genomic_DNA"/>
</dbReference>
<comment type="caution">
    <text evidence="2">The sequence shown here is derived from an EMBL/GenBank/DDBJ whole genome shotgun (WGS) entry which is preliminary data.</text>
</comment>
<organism evidence="2 3">
    <name type="scientific">Physocladia obscura</name>
    <dbReference type="NCBI Taxonomy" id="109957"/>
    <lineage>
        <taxon>Eukaryota</taxon>
        <taxon>Fungi</taxon>
        <taxon>Fungi incertae sedis</taxon>
        <taxon>Chytridiomycota</taxon>
        <taxon>Chytridiomycota incertae sedis</taxon>
        <taxon>Chytridiomycetes</taxon>
        <taxon>Chytridiales</taxon>
        <taxon>Chytriomycetaceae</taxon>
        <taxon>Physocladia</taxon>
    </lineage>
</organism>
<name>A0AAD5SL30_9FUNG</name>